<organism evidence="1 2">
    <name type="scientific">Sporofaciens musculi</name>
    <dbReference type="NCBI Taxonomy" id="2681861"/>
    <lineage>
        <taxon>Bacteria</taxon>
        <taxon>Bacillati</taxon>
        <taxon>Bacillota</taxon>
        <taxon>Clostridia</taxon>
        <taxon>Lachnospirales</taxon>
        <taxon>Lachnospiraceae</taxon>
        <taxon>Sporofaciens</taxon>
    </lineage>
</organism>
<comment type="caution">
    <text evidence="1">The sequence shown here is derived from an EMBL/GenBank/DDBJ whole genome shotgun (WGS) entry which is preliminary data.</text>
</comment>
<keyword evidence="2" id="KW-1185">Reference proteome</keyword>
<gene>
    <name evidence="1" type="ORF">GN277_07080</name>
</gene>
<dbReference type="AlphaFoldDB" id="A0A7X3MEY1"/>
<accession>A0A7X3MEY1</accession>
<evidence type="ECO:0000313" key="1">
    <source>
        <dbReference type="EMBL" id="MXP75153.1"/>
    </source>
</evidence>
<proteinExistence type="predicted"/>
<reference evidence="1 2" key="1">
    <citation type="submission" date="2019-12" db="EMBL/GenBank/DDBJ databases">
        <title>Sporaefaciens musculi gen. nov., sp. nov., a novel bacterium isolated from the caecum of an obese mouse.</title>
        <authorList>
            <person name="Rasmussen T.S."/>
            <person name="Streidl T."/>
            <person name="Hitch T.C.A."/>
            <person name="Wortmann E."/>
            <person name="Deptula P."/>
            <person name="Hansen M."/>
            <person name="Nielsen D.S."/>
            <person name="Clavel T."/>
            <person name="Vogensen F.K."/>
        </authorList>
    </citation>
    <scope>NUCLEOTIDE SEQUENCE [LARGE SCALE GENOMIC DNA]</scope>
    <source>
        <strain evidence="1 2">WCA-9-b2</strain>
    </source>
</reference>
<dbReference type="EMBL" id="WUQX01000001">
    <property type="protein sequence ID" value="MXP75153.1"/>
    <property type="molecule type" value="Genomic_DNA"/>
</dbReference>
<dbReference type="Proteomes" id="UP000460412">
    <property type="component" value="Unassembled WGS sequence"/>
</dbReference>
<dbReference type="RefSeq" id="WP_159750460.1">
    <property type="nucleotide sequence ID" value="NZ_WUQX01000001.1"/>
</dbReference>
<evidence type="ECO:0000313" key="2">
    <source>
        <dbReference type="Proteomes" id="UP000460412"/>
    </source>
</evidence>
<protein>
    <submittedName>
        <fullName evidence="1">Uncharacterized protein</fullName>
    </submittedName>
</protein>
<sequence length="138" mass="16080">MKMFPYADYEFYVEKAYGKLDRDIFEKEVLEASFYLRYMTLGKSDVVQPEELRYAACAITEMYVREKNHLTSGGARKKSENNDGYSVTFVTELKDGEAIEELLARKADQIARKYLIRTGLLSRKVQGVHDNQCRYHTL</sequence>
<name>A0A7X3MEY1_9FIRM</name>